<comment type="caution">
    <text evidence="1">The sequence shown here is derived from an EMBL/GenBank/DDBJ whole genome shotgun (WGS) entry which is preliminary data.</text>
</comment>
<evidence type="ECO:0000313" key="1">
    <source>
        <dbReference type="EMBL" id="CAH0476796.1"/>
    </source>
</evidence>
<name>A0AAU9KR02_9STRA</name>
<protein>
    <submittedName>
        <fullName evidence="1">Uncharacterized protein</fullName>
    </submittedName>
</protein>
<accession>A0AAU9KR02</accession>
<proteinExistence type="predicted"/>
<dbReference type="AlphaFoldDB" id="A0AAU9KR02"/>
<reference evidence="1" key="1">
    <citation type="submission" date="2021-11" db="EMBL/GenBank/DDBJ databases">
        <authorList>
            <person name="Islam A."/>
            <person name="Islam S."/>
            <person name="Flora M.S."/>
            <person name="Rahman M."/>
            <person name="Ziaur R.M."/>
            <person name="Epstein J.H."/>
            <person name="Hassan M."/>
            <person name="Klassen M."/>
            <person name="Woodard K."/>
            <person name="Webb A."/>
            <person name="Webby R.J."/>
            <person name="El Zowalaty M.E."/>
        </authorList>
    </citation>
    <scope>NUCLEOTIDE SEQUENCE</scope>
    <source>
        <strain evidence="1">Pbs3</strain>
    </source>
</reference>
<evidence type="ECO:0000313" key="2">
    <source>
        <dbReference type="Proteomes" id="UP001160483"/>
    </source>
</evidence>
<sequence length="86" mass="10085">MPALVIDELRNSVSDGDLIKAIVQANEHGTSSELVETFQQRLFKRWLKKRVSPTDISQANKVTKESELTVLKAYEEFWRRKKKYIF</sequence>
<dbReference type="EMBL" id="CAKKTJ010000162">
    <property type="protein sequence ID" value="CAH0476796.1"/>
    <property type="molecule type" value="Genomic_DNA"/>
</dbReference>
<organism evidence="1 2">
    <name type="scientific">Peronospora belbahrii</name>
    <dbReference type="NCBI Taxonomy" id="622444"/>
    <lineage>
        <taxon>Eukaryota</taxon>
        <taxon>Sar</taxon>
        <taxon>Stramenopiles</taxon>
        <taxon>Oomycota</taxon>
        <taxon>Peronosporomycetes</taxon>
        <taxon>Peronosporales</taxon>
        <taxon>Peronosporaceae</taxon>
        <taxon>Peronospora</taxon>
    </lineage>
</organism>
<gene>
    <name evidence="1" type="ORF">PBS003_LOCUS3564</name>
</gene>
<dbReference type="Proteomes" id="UP001160483">
    <property type="component" value="Unassembled WGS sequence"/>
</dbReference>